<keyword evidence="2" id="KW-0597">Phosphoprotein</keyword>
<feature type="transmembrane region" description="Helical" evidence="12">
    <location>
        <begin position="370"/>
        <end position="391"/>
    </location>
</feature>
<evidence type="ECO:0000256" key="1">
    <source>
        <dbReference type="ARBA" id="ARBA00007623"/>
    </source>
</evidence>
<feature type="transmembrane region" description="Helical" evidence="12">
    <location>
        <begin position="764"/>
        <end position="784"/>
    </location>
</feature>
<dbReference type="KEGG" id="tva:4755908"/>
<feature type="transmembrane region" description="Helical" evidence="12">
    <location>
        <begin position="472"/>
        <end position="489"/>
    </location>
</feature>
<keyword evidence="12" id="KW-1133">Transmembrane helix</keyword>
<evidence type="ECO:0000256" key="8">
    <source>
        <dbReference type="ARBA" id="ARBA00022807"/>
    </source>
</evidence>
<dbReference type="InterPro" id="IPR001300">
    <property type="entry name" value="Peptidase_C2_calpain_cat"/>
</dbReference>
<organism evidence="14 15">
    <name type="scientific">Trichomonas vaginalis (strain ATCC PRA-98 / G3)</name>
    <dbReference type="NCBI Taxonomy" id="412133"/>
    <lineage>
        <taxon>Eukaryota</taxon>
        <taxon>Metamonada</taxon>
        <taxon>Parabasalia</taxon>
        <taxon>Trichomonadida</taxon>
        <taxon>Trichomonadidae</taxon>
        <taxon>Trichomonas</taxon>
    </lineage>
</organism>
<evidence type="ECO:0000259" key="13">
    <source>
        <dbReference type="PROSITE" id="PS50203"/>
    </source>
</evidence>
<dbReference type="InterPro" id="IPR038765">
    <property type="entry name" value="Papain-like_cys_pep_sf"/>
</dbReference>
<feature type="transmembrane region" description="Helical" evidence="12">
    <location>
        <begin position="658"/>
        <end position="675"/>
    </location>
</feature>
<feature type="transmembrane region" description="Helical" evidence="12">
    <location>
        <begin position="510"/>
        <end position="532"/>
    </location>
</feature>
<dbReference type="VEuPathDB" id="TrichDB:TVAGG3_0355460"/>
<evidence type="ECO:0000256" key="9">
    <source>
        <dbReference type="ARBA" id="ARBA00022833"/>
    </source>
</evidence>
<reference evidence="14" key="1">
    <citation type="submission" date="2006-10" db="EMBL/GenBank/DDBJ databases">
        <authorList>
            <person name="Amadeo P."/>
            <person name="Zhao Q."/>
            <person name="Wortman J."/>
            <person name="Fraser-Liggett C."/>
            <person name="Carlton J."/>
        </authorList>
    </citation>
    <scope>NUCLEOTIDE SEQUENCE</scope>
    <source>
        <strain evidence="14">G3</strain>
    </source>
</reference>
<feature type="transmembrane region" description="Helical" evidence="12">
    <location>
        <begin position="227"/>
        <end position="247"/>
    </location>
</feature>
<dbReference type="SMART" id="SM00230">
    <property type="entry name" value="CysPc"/>
    <property type="match status" value="1"/>
</dbReference>
<dbReference type="VEuPathDB" id="TrichDB:TVAG_299900"/>
<dbReference type="PANTHER" id="PTHR10183">
    <property type="entry name" value="CALPAIN"/>
    <property type="match status" value="1"/>
</dbReference>
<dbReference type="Proteomes" id="UP000001542">
    <property type="component" value="Unassembled WGS sequence"/>
</dbReference>
<reference evidence="14" key="2">
    <citation type="journal article" date="2007" name="Science">
        <title>Draft genome sequence of the sexually transmitted pathogen Trichomonas vaginalis.</title>
        <authorList>
            <person name="Carlton J.M."/>
            <person name="Hirt R.P."/>
            <person name="Silva J.C."/>
            <person name="Delcher A.L."/>
            <person name="Schatz M."/>
            <person name="Zhao Q."/>
            <person name="Wortman J.R."/>
            <person name="Bidwell S.L."/>
            <person name="Alsmark U.C.M."/>
            <person name="Besteiro S."/>
            <person name="Sicheritz-Ponten T."/>
            <person name="Noel C.J."/>
            <person name="Dacks J.B."/>
            <person name="Foster P.G."/>
            <person name="Simillion C."/>
            <person name="Van de Peer Y."/>
            <person name="Miranda-Saavedra D."/>
            <person name="Barton G.J."/>
            <person name="Westrop G.D."/>
            <person name="Mueller S."/>
            <person name="Dessi D."/>
            <person name="Fiori P.L."/>
            <person name="Ren Q."/>
            <person name="Paulsen I."/>
            <person name="Zhang H."/>
            <person name="Bastida-Corcuera F.D."/>
            <person name="Simoes-Barbosa A."/>
            <person name="Brown M.T."/>
            <person name="Hayes R.D."/>
            <person name="Mukherjee M."/>
            <person name="Okumura C.Y."/>
            <person name="Schneider R."/>
            <person name="Smith A.J."/>
            <person name="Vanacova S."/>
            <person name="Villalvazo M."/>
            <person name="Haas B.J."/>
            <person name="Pertea M."/>
            <person name="Feldblyum T.V."/>
            <person name="Utterback T.R."/>
            <person name="Shu C.L."/>
            <person name="Osoegawa K."/>
            <person name="de Jong P.J."/>
            <person name="Hrdy I."/>
            <person name="Horvathova L."/>
            <person name="Zubacova Z."/>
            <person name="Dolezal P."/>
            <person name="Malik S.B."/>
            <person name="Logsdon J.M. Jr."/>
            <person name="Henze K."/>
            <person name="Gupta A."/>
            <person name="Wang C.C."/>
            <person name="Dunne R.L."/>
            <person name="Upcroft J.A."/>
            <person name="Upcroft P."/>
            <person name="White O."/>
            <person name="Salzberg S.L."/>
            <person name="Tang P."/>
            <person name="Chiu C.-H."/>
            <person name="Lee Y.-S."/>
            <person name="Embley T.M."/>
            <person name="Coombs G.H."/>
            <person name="Mottram J.C."/>
            <person name="Tachezy J."/>
            <person name="Fraser-Liggett C.M."/>
            <person name="Johnson P.J."/>
        </authorList>
    </citation>
    <scope>NUCLEOTIDE SEQUENCE [LARGE SCALE GENOMIC DNA]</scope>
    <source>
        <strain evidence="14">G3</strain>
    </source>
</reference>
<evidence type="ECO:0000256" key="6">
    <source>
        <dbReference type="ARBA" id="ARBA00022771"/>
    </source>
</evidence>
<feature type="active site" evidence="10">
    <location>
        <position position="1089"/>
    </location>
</feature>
<evidence type="ECO:0000313" key="15">
    <source>
        <dbReference type="Proteomes" id="UP000001542"/>
    </source>
</evidence>
<dbReference type="FunFam" id="3.90.70.10:FF:000010">
    <property type="entry name" value="Calpain 15"/>
    <property type="match status" value="1"/>
</dbReference>
<dbReference type="PANTHER" id="PTHR10183:SF379">
    <property type="entry name" value="CALPAIN-5"/>
    <property type="match status" value="1"/>
</dbReference>
<keyword evidence="9" id="KW-0862">Zinc</keyword>
<dbReference type="InParanoid" id="A2FAE4"/>
<feature type="transmembrane region" description="Helical" evidence="12">
    <location>
        <begin position="714"/>
        <end position="733"/>
    </location>
</feature>
<feature type="transmembrane region" description="Helical" evidence="12">
    <location>
        <begin position="572"/>
        <end position="591"/>
    </location>
</feature>
<evidence type="ECO:0000256" key="3">
    <source>
        <dbReference type="ARBA" id="ARBA00022670"/>
    </source>
</evidence>
<keyword evidence="5" id="KW-0677">Repeat</keyword>
<dbReference type="GO" id="GO:0004198">
    <property type="term" value="F:calcium-dependent cysteine-type endopeptidase activity"/>
    <property type="evidence" value="ECO:0007669"/>
    <property type="project" value="InterPro"/>
</dbReference>
<feature type="transmembrane region" description="Helical" evidence="12">
    <location>
        <begin position="130"/>
        <end position="152"/>
    </location>
</feature>
<dbReference type="InterPro" id="IPR022684">
    <property type="entry name" value="Calpain_cysteine_protease"/>
</dbReference>
<evidence type="ECO:0000256" key="10">
    <source>
        <dbReference type="PIRSR" id="PIRSR622684-1"/>
    </source>
</evidence>
<feature type="transmembrane region" description="Helical" evidence="12">
    <location>
        <begin position="70"/>
        <end position="92"/>
    </location>
</feature>
<feature type="transmembrane region" description="Helical" evidence="12">
    <location>
        <begin position="597"/>
        <end position="619"/>
    </location>
</feature>
<comment type="similarity">
    <text evidence="1">Belongs to the peptidase C2 family.</text>
</comment>
<feature type="active site" evidence="10">
    <location>
        <position position="1109"/>
    </location>
</feature>
<evidence type="ECO:0000256" key="2">
    <source>
        <dbReference type="ARBA" id="ARBA00022553"/>
    </source>
</evidence>
<keyword evidence="4" id="KW-0479">Metal-binding</keyword>
<feature type="transmembrane region" description="Helical" evidence="12">
    <location>
        <begin position="313"/>
        <end position="331"/>
    </location>
</feature>
<dbReference type="Gene3D" id="3.90.70.10">
    <property type="entry name" value="Cysteine proteinases"/>
    <property type="match status" value="1"/>
</dbReference>
<keyword evidence="6" id="KW-0863">Zinc-finger</keyword>
<feature type="domain" description="Calpain catalytic" evidence="13">
    <location>
        <begin position="1006"/>
        <end position="1163"/>
    </location>
</feature>
<comment type="caution">
    <text evidence="11">Lacks conserved residue(s) required for the propagation of feature annotation.</text>
</comment>
<dbReference type="eggNOG" id="KOG0045">
    <property type="taxonomic scope" value="Eukaryota"/>
</dbReference>
<name>A2FAE4_TRIV3</name>
<evidence type="ECO:0000256" key="12">
    <source>
        <dbReference type="SAM" id="Phobius"/>
    </source>
</evidence>
<keyword evidence="7" id="KW-0378">Hydrolase</keyword>
<feature type="transmembrane region" description="Helical" evidence="12">
    <location>
        <begin position="444"/>
        <end position="466"/>
    </location>
</feature>
<feature type="transmembrane region" description="Helical" evidence="12">
    <location>
        <begin position="687"/>
        <end position="708"/>
    </location>
</feature>
<feature type="transmembrane region" description="Helical" evidence="12">
    <location>
        <begin position="287"/>
        <end position="307"/>
    </location>
</feature>
<feature type="transmembrane region" description="Helical" evidence="12">
    <location>
        <begin position="790"/>
        <end position="814"/>
    </location>
</feature>
<gene>
    <name evidence="14" type="ORF">TVAG_299900</name>
</gene>
<dbReference type="Pfam" id="PF00648">
    <property type="entry name" value="Peptidase_C2"/>
    <property type="match status" value="1"/>
</dbReference>
<accession>A2FAE4</accession>
<sequence>MASISIQDFPRQTFGTICLQWGIPFLVVVIVWAIILQKFFKWRPILLRKYAIANFLETEVTDFKVSIVEYIWWFVYALPFLLCIGWGINTFLSIDYPVLGIDLIIAPPALLILLLGFLNFENNGFKISKSVKITIGCAGILLIALTFVDAFMISEKSWMAGGYLIIWPILVFYGFYQCYTREKFKLNEMMEMTKSEDSIKTFINDISQKNYENWIEGGKYSTGLMKYLGMGISLAVSAACSLLFYFYWDKTATQKSATIATSVGSFIVDASIILTITFSISNLNNIILLLIGFAIKAVAISFSSRFWMAGHGLIFFFVGTFYLTRILIWIFNKFTKIDNEFEGMENIDEDVRNTIDNMNTDVNHVSTTELIISSLIFIVYLVALICELDALDLSDMEEIGITANYTISQRHMLIGFIILTIATSFTISLWQIDSNNFEIADLSSIPPLIEIVCDVIVWIGFMFAVDFRSGDLGVYGASLYSILSGYLVSRRILNVHIRNDTFRGLIFGHYIYGLLILSILASMICLIVLPFLGETKFGGCYVLSLLMSLLSFYSYFIESREENSEENKSYEWFWRMASIISWISFLIFSCLEYKTVLIGLSVFILILWVCSIIWQAVLVTRKGLVIEKINLYFIAIPAGIITVLAVILFIFYPLSSCILFFFSVLVFLSTVYFFVKQNSDIVYKYSKIIVLAVLVVLEILDLFCFIYVAKSTFISLTSICMTLFITSFCYLLISTMSSEKAGRIIFTNIYFPVRKLKGGEVKNLPFFGLFFSISFAAAWIWGVFSSVFFIYPWFGILAQVAAYSLFTFIVFVNLTDFDCGAIQALEVLDEKNINYCIGKTIKTVSVNFGSEMEEMEISDYESFMNYVDRRTEISNSKSLFASILRGQLYITGEVNFNVIIDSIKNYLAKNGTSWKYLDLEKKYSLKERVSLFNIYKAIENFEKPNKQKVTKYENFVEKQDEKRQIVQDEVLKNLSNEYGQILKSLFNNKYEDKNFYPFGCSFSELKSWAKLNGSYTAIDGGQCHRALFLFDFGQPFQFIFEDDKVKEEIVNGNLWKKMIKIKETGGYLCCGSNSGSDTDKNEHGVILGHAYTILDVVEIQNFKLIKLRNPWGEGEWNGDWSDTSNLWDLHKDITRELKQENKDDGEFWMNFKDFLLNFRTLYVLDKMKDKFYIKLSSSFCKNKYDGANPYSKESPDLTHVQNYLLRVRSPTILHCLLERTGANTKIRAVMCYNGGKFIDRMWSGIKNRSDFCPGNWPMESFDWSIEDTQKPWTLALTRDADENESKFIFHIWSDCLIELEPMQMEEEMPPHEISTSMNF</sequence>
<evidence type="ECO:0000256" key="11">
    <source>
        <dbReference type="PROSITE-ProRule" id="PRU00239"/>
    </source>
</evidence>
<evidence type="ECO:0000313" key="14">
    <source>
        <dbReference type="EMBL" id="EAX98116.1"/>
    </source>
</evidence>
<keyword evidence="8" id="KW-0788">Thiol protease</keyword>
<dbReference type="GO" id="GO:0008270">
    <property type="term" value="F:zinc ion binding"/>
    <property type="evidence" value="ECO:0007669"/>
    <property type="project" value="UniProtKB-KW"/>
</dbReference>
<feature type="transmembrane region" description="Helical" evidence="12">
    <location>
        <begin position="411"/>
        <end position="432"/>
    </location>
</feature>
<keyword evidence="12" id="KW-0472">Membrane</keyword>
<evidence type="ECO:0000256" key="4">
    <source>
        <dbReference type="ARBA" id="ARBA00022723"/>
    </source>
</evidence>
<feature type="transmembrane region" description="Helical" evidence="12">
    <location>
        <begin position="21"/>
        <end position="40"/>
    </location>
</feature>
<dbReference type="RefSeq" id="XP_001311046.1">
    <property type="nucleotide sequence ID" value="XM_001311045.1"/>
</dbReference>
<keyword evidence="15" id="KW-1185">Reference proteome</keyword>
<keyword evidence="3" id="KW-0645">Protease</keyword>
<feature type="transmembrane region" description="Helical" evidence="12">
    <location>
        <begin position="538"/>
        <end position="556"/>
    </location>
</feature>
<protein>
    <submittedName>
        <fullName evidence="14">Clan CA, family C2, calpain-like cysteine peptidase</fullName>
    </submittedName>
</protein>
<dbReference type="SUPFAM" id="SSF54001">
    <property type="entry name" value="Cysteine proteinases"/>
    <property type="match status" value="1"/>
</dbReference>
<dbReference type="OrthoDB" id="424753at2759"/>
<evidence type="ECO:0000256" key="5">
    <source>
        <dbReference type="ARBA" id="ARBA00022737"/>
    </source>
</evidence>
<feature type="transmembrane region" description="Helical" evidence="12">
    <location>
        <begin position="259"/>
        <end position="280"/>
    </location>
</feature>
<feature type="transmembrane region" description="Helical" evidence="12">
    <location>
        <begin position="158"/>
        <end position="176"/>
    </location>
</feature>
<keyword evidence="12" id="KW-0812">Transmembrane</keyword>
<dbReference type="GO" id="GO:0006508">
    <property type="term" value="P:proteolysis"/>
    <property type="evidence" value="ECO:0007669"/>
    <property type="project" value="UniProtKB-KW"/>
</dbReference>
<dbReference type="EMBL" id="DS113687">
    <property type="protein sequence ID" value="EAX98116.1"/>
    <property type="molecule type" value="Genomic_DNA"/>
</dbReference>
<dbReference type="STRING" id="5722.A2FAE4"/>
<feature type="transmembrane region" description="Helical" evidence="12">
    <location>
        <begin position="631"/>
        <end position="652"/>
    </location>
</feature>
<feature type="transmembrane region" description="Helical" evidence="12">
    <location>
        <begin position="98"/>
        <end position="118"/>
    </location>
</feature>
<proteinExistence type="inferred from homology"/>
<dbReference type="PROSITE" id="PS50203">
    <property type="entry name" value="CALPAIN_CAT"/>
    <property type="match status" value="1"/>
</dbReference>
<evidence type="ECO:0000256" key="7">
    <source>
        <dbReference type="ARBA" id="ARBA00022801"/>
    </source>
</evidence>